<evidence type="ECO:0000256" key="1">
    <source>
        <dbReference type="ARBA" id="ARBA00004651"/>
    </source>
</evidence>
<keyword evidence="11" id="KW-1185">Reference proteome</keyword>
<sequence length="558" mass="61719">MSKNEMKSNPLSNQSPNSDHTYTPDHDENKNRKFNEKLFLKMKKLWPLSKISGRIFLIYLLVVLLGGLLLSIPGVVVNDNFHWSFLTGIFTASSAFSDTGINIADVSHDYSFWGQLLCAIMIEIGGIGILTFKIVLFLAINKRISLNDTQTAQSERGSSTTAYTIELIRDGFIWLTIVQISAAIVLFFAFFFQEPGTITQNMVDIGGGQYENTALNTVSPFHDFKLSLWFAIFHSTSAINNAGFDIISSGSLQPYNVQGHYSYLIQVVFLMEWILGGLGYPTFHDIKRKIRARRAGYSVKFSLFAKLNFWVYSFFLIAGPLMVFGTEMINQDQSMIFNYYQYETGAFGVTSNVEILSAKPMGVAIMDIIFNTTACRNAGFSTVPINDFNAGSKTIMSALMFIGSAPSSTAGGIRTTTFAIIMLATWAIIRNNRQTTAFKKTIPEITVKRAFAVFFISATLVIISIIAIYSDSAKVLSPTQTGDTSVVQILTLITSAFGTVGMNPFTGEQMVAFGALSKIVMIMMMFLGQLGISNTLLVFVKPSTKKMYGYLEEDVVIG</sequence>
<dbReference type="PANTHER" id="PTHR32024:SF1">
    <property type="entry name" value="KTR SYSTEM POTASSIUM UPTAKE PROTEIN B"/>
    <property type="match status" value="1"/>
</dbReference>
<evidence type="ECO:0000256" key="4">
    <source>
        <dbReference type="ARBA" id="ARBA00022692"/>
    </source>
</evidence>
<dbReference type="GO" id="GO:0008324">
    <property type="term" value="F:monoatomic cation transmembrane transporter activity"/>
    <property type="evidence" value="ECO:0007669"/>
    <property type="project" value="InterPro"/>
</dbReference>
<feature type="compositionally biased region" description="Polar residues" evidence="8">
    <location>
        <begin position="7"/>
        <end position="21"/>
    </location>
</feature>
<evidence type="ECO:0000256" key="5">
    <source>
        <dbReference type="ARBA" id="ARBA00022989"/>
    </source>
</evidence>
<keyword evidence="2" id="KW-0813">Transport</keyword>
<feature type="region of interest" description="Disordered" evidence="8">
    <location>
        <begin position="1"/>
        <end position="29"/>
    </location>
</feature>
<keyword evidence="6" id="KW-0406">Ion transport</keyword>
<evidence type="ECO:0000256" key="7">
    <source>
        <dbReference type="ARBA" id="ARBA00023136"/>
    </source>
</evidence>
<evidence type="ECO:0000256" key="2">
    <source>
        <dbReference type="ARBA" id="ARBA00022448"/>
    </source>
</evidence>
<dbReference type="EMBL" id="CP024965">
    <property type="protein sequence ID" value="ATZ18991.1"/>
    <property type="molecule type" value="Genomic_DNA"/>
</dbReference>
<feature type="transmembrane region" description="Helical" evidence="9">
    <location>
        <begin position="261"/>
        <end position="283"/>
    </location>
</feature>
<keyword evidence="3" id="KW-1003">Cell membrane</keyword>
<feature type="transmembrane region" description="Helical" evidence="9">
    <location>
        <begin position="51"/>
        <end position="76"/>
    </location>
</feature>
<feature type="transmembrane region" description="Helical" evidence="9">
    <location>
        <begin position="303"/>
        <end position="325"/>
    </location>
</feature>
<evidence type="ECO:0000313" key="11">
    <source>
        <dbReference type="Proteomes" id="UP000232230"/>
    </source>
</evidence>
<keyword evidence="5 9" id="KW-1133">Transmembrane helix</keyword>
<gene>
    <name evidence="10" type="primary">ktrB</name>
    <name evidence="10" type="ORF">ESOMN_v1c06090</name>
</gene>
<dbReference type="KEGG" id="esx:ESOMN_v1c06090"/>
<dbReference type="GO" id="GO:0030001">
    <property type="term" value="P:metal ion transport"/>
    <property type="evidence" value="ECO:0007669"/>
    <property type="project" value="UniProtKB-ARBA"/>
</dbReference>
<dbReference type="RefSeq" id="WP_024863506.1">
    <property type="nucleotide sequence ID" value="NZ_CP024965.1"/>
</dbReference>
<evidence type="ECO:0000256" key="8">
    <source>
        <dbReference type="SAM" id="MobiDB-lite"/>
    </source>
</evidence>
<proteinExistence type="predicted"/>
<evidence type="ECO:0000256" key="9">
    <source>
        <dbReference type="SAM" id="Phobius"/>
    </source>
</evidence>
<keyword evidence="7 9" id="KW-0472">Membrane</keyword>
<dbReference type="PANTHER" id="PTHR32024">
    <property type="entry name" value="TRK SYSTEM POTASSIUM UPTAKE PROTEIN TRKG-RELATED"/>
    <property type="match status" value="1"/>
</dbReference>
<keyword evidence="4 9" id="KW-0812">Transmembrane</keyword>
<accession>A0A2K8P1V7</accession>
<dbReference type="AlphaFoldDB" id="A0A2K8P1V7"/>
<dbReference type="GO" id="GO:0005886">
    <property type="term" value="C:plasma membrane"/>
    <property type="evidence" value="ECO:0007669"/>
    <property type="project" value="UniProtKB-SubCell"/>
</dbReference>
<dbReference type="Pfam" id="PF02386">
    <property type="entry name" value="TrkH"/>
    <property type="match status" value="1"/>
</dbReference>
<organism evidence="10 11">
    <name type="scientific">Williamsoniiplasma somnilux</name>
    <dbReference type="NCBI Taxonomy" id="215578"/>
    <lineage>
        <taxon>Bacteria</taxon>
        <taxon>Bacillati</taxon>
        <taxon>Mycoplasmatota</taxon>
        <taxon>Mollicutes</taxon>
        <taxon>Entomoplasmatales</taxon>
        <taxon>Williamsoniiplasma</taxon>
    </lineage>
</organism>
<dbReference type="InterPro" id="IPR003445">
    <property type="entry name" value="Cat_transpt"/>
</dbReference>
<feature type="transmembrane region" description="Helical" evidence="9">
    <location>
        <begin position="112"/>
        <end position="140"/>
    </location>
</feature>
<reference evidence="10 11" key="1">
    <citation type="submission" date="2017-11" db="EMBL/GenBank/DDBJ databases">
        <title>Genome sequence of Entomoplasma somnilux PYAN-1 (ATCC 49194).</title>
        <authorList>
            <person name="Lo W.-S."/>
            <person name="Gasparich G.E."/>
            <person name="Kuo C.-H."/>
        </authorList>
    </citation>
    <scope>NUCLEOTIDE SEQUENCE [LARGE SCALE GENOMIC DNA]</scope>
    <source>
        <strain evidence="10 11">PYAN-1</strain>
    </source>
</reference>
<comment type="subcellular location">
    <subcellularLocation>
        <location evidence="1">Cell membrane</location>
        <topology evidence="1">Multi-pass membrane protein</topology>
    </subcellularLocation>
</comment>
<feature type="transmembrane region" description="Helical" evidence="9">
    <location>
        <begin position="411"/>
        <end position="429"/>
    </location>
</feature>
<feature type="transmembrane region" description="Helical" evidence="9">
    <location>
        <begin position="450"/>
        <end position="469"/>
    </location>
</feature>
<feature type="transmembrane region" description="Helical" evidence="9">
    <location>
        <begin position="172"/>
        <end position="192"/>
    </location>
</feature>
<name>A0A2K8P1V7_9MOLU</name>
<feature type="transmembrane region" description="Helical" evidence="9">
    <location>
        <begin position="519"/>
        <end position="540"/>
    </location>
</feature>
<evidence type="ECO:0000256" key="6">
    <source>
        <dbReference type="ARBA" id="ARBA00023065"/>
    </source>
</evidence>
<dbReference type="Proteomes" id="UP000232230">
    <property type="component" value="Chromosome"/>
</dbReference>
<evidence type="ECO:0000313" key="10">
    <source>
        <dbReference type="EMBL" id="ATZ18991.1"/>
    </source>
</evidence>
<protein>
    <submittedName>
        <fullName evidence="10">Potassium uptake protein KtrB</fullName>
    </submittedName>
</protein>
<evidence type="ECO:0000256" key="3">
    <source>
        <dbReference type="ARBA" id="ARBA00022475"/>
    </source>
</evidence>